<dbReference type="OrthoDB" id="7615137at2"/>
<dbReference type="InterPro" id="IPR038488">
    <property type="entry name" value="Integrase_DNA-bd_sf"/>
</dbReference>
<dbReference type="InterPro" id="IPR050808">
    <property type="entry name" value="Phage_Integrase"/>
</dbReference>
<dbReference type="PROSITE" id="PS51898">
    <property type="entry name" value="TYR_RECOMBINASE"/>
    <property type="match status" value="1"/>
</dbReference>
<dbReference type="PROSITE" id="PS51900">
    <property type="entry name" value="CB"/>
    <property type="match status" value="1"/>
</dbReference>
<evidence type="ECO:0000259" key="6">
    <source>
        <dbReference type="PROSITE" id="PS51898"/>
    </source>
</evidence>
<dbReference type="PANTHER" id="PTHR30629:SF2">
    <property type="entry name" value="PROPHAGE INTEGRASE INTS-RELATED"/>
    <property type="match status" value="1"/>
</dbReference>
<reference evidence="9" key="1">
    <citation type="submission" date="2018-05" db="EMBL/GenBank/DDBJ databases">
        <title>Complete Genome Sequence of Methylobacterium sp. 17SD2-17.</title>
        <authorList>
            <person name="Srinivasan S."/>
        </authorList>
    </citation>
    <scope>NUCLEOTIDE SEQUENCE [LARGE SCALE GENOMIC DNA]</scope>
    <source>
        <strain evidence="9">17SD2-17</strain>
    </source>
</reference>
<protein>
    <submittedName>
        <fullName evidence="8">Integrase</fullName>
    </submittedName>
</protein>
<dbReference type="InterPro" id="IPR002104">
    <property type="entry name" value="Integrase_catalytic"/>
</dbReference>
<gene>
    <name evidence="8" type="ORF">DK389_05750</name>
</gene>
<dbReference type="Gene3D" id="1.10.150.130">
    <property type="match status" value="1"/>
</dbReference>
<keyword evidence="4" id="KW-0233">DNA recombination</keyword>
<dbReference type="InterPro" id="IPR013762">
    <property type="entry name" value="Integrase-like_cat_sf"/>
</dbReference>
<proteinExistence type="inferred from homology"/>
<feature type="domain" description="Tyr recombinase" evidence="6">
    <location>
        <begin position="206"/>
        <end position="406"/>
    </location>
</feature>
<comment type="similarity">
    <text evidence="1">Belongs to the 'phage' integrase family.</text>
</comment>
<accession>A0A2U8W212</accession>
<dbReference type="GO" id="GO:0006310">
    <property type="term" value="P:DNA recombination"/>
    <property type="evidence" value="ECO:0007669"/>
    <property type="project" value="UniProtKB-KW"/>
</dbReference>
<dbReference type="AlphaFoldDB" id="A0A2U8W212"/>
<dbReference type="CDD" id="cd00796">
    <property type="entry name" value="INT_Rci_Hp1_C"/>
    <property type="match status" value="1"/>
</dbReference>
<dbReference type="InterPro" id="IPR004107">
    <property type="entry name" value="Integrase_SAM-like_N"/>
</dbReference>
<dbReference type="GO" id="GO:0003677">
    <property type="term" value="F:DNA binding"/>
    <property type="evidence" value="ECO:0007669"/>
    <property type="project" value="UniProtKB-UniRule"/>
</dbReference>
<dbReference type="GO" id="GO:0015074">
    <property type="term" value="P:DNA integration"/>
    <property type="evidence" value="ECO:0007669"/>
    <property type="project" value="UniProtKB-KW"/>
</dbReference>
<evidence type="ECO:0000259" key="7">
    <source>
        <dbReference type="PROSITE" id="PS51900"/>
    </source>
</evidence>
<name>A0A2U8W212_9HYPH</name>
<organism evidence="8 9">
    <name type="scientific">Methylobacterium durans</name>
    <dbReference type="NCBI Taxonomy" id="2202825"/>
    <lineage>
        <taxon>Bacteria</taxon>
        <taxon>Pseudomonadati</taxon>
        <taxon>Pseudomonadota</taxon>
        <taxon>Alphaproteobacteria</taxon>
        <taxon>Hyphomicrobiales</taxon>
        <taxon>Methylobacteriaceae</taxon>
        <taxon>Methylobacterium</taxon>
    </lineage>
</organism>
<dbReference type="PANTHER" id="PTHR30629">
    <property type="entry name" value="PROPHAGE INTEGRASE"/>
    <property type="match status" value="1"/>
</dbReference>
<keyword evidence="2" id="KW-0229">DNA integration</keyword>
<dbReference type="InterPro" id="IPR011010">
    <property type="entry name" value="DNA_brk_join_enz"/>
</dbReference>
<evidence type="ECO:0000256" key="4">
    <source>
        <dbReference type="ARBA" id="ARBA00023172"/>
    </source>
</evidence>
<evidence type="ECO:0000256" key="3">
    <source>
        <dbReference type="ARBA" id="ARBA00023125"/>
    </source>
</evidence>
<dbReference type="Pfam" id="PF00589">
    <property type="entry name" value="Phage_integrase"/>
    <property type="match status" value="1"/>
</dbReference>
<dbReference type="Pfam" id="PF14659">
    <property type="entry name" value="Phage_int_SAM_3"/>
    <property type="match status" value="1"/>
</dbReference>
<evidence type="ECO:0000313" key="9">
    <source>
        <dbReference type="Proteomes" id="UP000245926"/>
    </source>
</evidence>
<evidence type="ECO:0000256" key="1">
    <source>
        <dbReference type="ARBA" id="ARBA00008857"/>
    </source>
</evidence>
<dbReference type="KEGG" id="mets:DK389_05750"/>
<feature type="domain" description="Core-binding (CB)" evidence="7">
    <location>
        <begin position="104"/>
        <end position="184"/>
    </location>
</feature>
<dbReference type="SUPFAM" id="SSF56349">
    <property type="entry name" value="DNA breaking-rejoining enzymes"/>
    <property type="match status" value="1"/>
</dbReference>
<dbReference type="Gene3D" id="1.10.443.10">
    <property type="entry name" value="Intergrase catalytic core"/>
    <property type="match status" value="1"/>
</dbReference>
<evidence type="ECO:0000313" key="8">
    <source>
        <dbReference type="EMBL" id="AWN40134.1"/>
    </source>
</evidence>
<dbReference type="Pfam" id="PF13356">
    <property type="entry name" value="Arm-DNA-bind_3"/>
    <property type="match status" value="1"/>
</dbReference>
<dbReference type="InterPro" id="IPR025166">
    <property type="entry name" value="Integrase_DNA_bind_dom"/>
</dbReference>
<keyword evidence="3 5" id="KW-0238">DNA-binding</keyword>
<evidence type="ECO:0000256" key="5">
    <source>
        <dbReference type="PROSITE-ProRule" id="PRU01248"/>
    </source>
</evidence>
<dbReference type="Gene3D" id="3.30.160.390">
    <property type="entry name" value="Integrase, DNA-binding domain"/>
    <property type="match status" value="1"/>
</dbReference>
<dbReference type="InterPro" id="IPR044068">
    <property type="entry name" value="CB"/>
</dbReference>
<sequence>MDISPTKLTKRSVDAAHPAAIRYIVWDSELKGFGLRVEPSGLKSYLVRYRAGHGGRAAPKRFLSIGRHGALTPDEARRKAKEVLGAVARGEDPAADRAQLRAALTVADIAEAFLAEHMKTKRKPSTLGNYRRAFDLHILPSLGRKLGEEVTRADVARLHHRMQSRPSMANYANAVLSSMYAWAAKRRLVPEGFNPAAKIEKYRENQRERFLSAEELERLGLAIRTAETLGVPWEPSAARNVKHAPRPENRRVKISQHAAAALRLLLFTGARLREILHLRWEHVDLARGLLLLPDSKTGKKAIVLNAPALQVLADTPRVGAFVIASGSAGQSNEKPRSDLKRPWELVTKEAGLEGVRLHDLRHSFASVGAGGGLGLPIIGKLLGHSQAATTQRYAHLDADPLRRAANEIGARIAHAMGDTAPSAT</sequence>
<dbReference type="Proteomes" id="UP000245926">
    <property type="component" value="Chromosome"/>
</dbReference>
<dbReference type="EMBL" id="CP029550">
    <property type="protein sequence ID" value="AWN40134.1"/>
    <property type="molecule type" value="Genomic_DNA"/>
</dbReference>
<evidence type="ECO:0000256" key="2">
    <source>
        <dbReference type="ARBA" id="ARBA00022908"/>
    </source>
</evidence>
<keyword evidence="9" id="KW-1185">Reference proteome</keyword>
<dbReference type="InterPro" id="IPR010998">
    <property type="entry name" value="Integrase_recombinase_N"/>
</dbReference>